<evidence type="ECO:0000256" key="2">
    <source>
        <dbReference type="SAM" id="MobiDB-lite"/>
    </source>
</evidence>
<name>A0AA40CKA6_9PEZI</name>
<keyword evidence="3" id="KW-0808">Transferase</keyword>
<protein>
    <submittedName>
        <fullName evidence="3">S-adenosyl-L-methionine-dependent methyltransferase</fullName>
    </submittedName>
</protein>
<dbReference type="Pfam" id="PF13489">
    <property type="entry name" value="Methyltransf_23"/>
    <property type="match status" value="1"/>
</dbReference>
<evidence type="ECO:0000256" key="1">
    <source>
        <dbReference type="ARBA" id="ARBA00038158"/>
    </source>
</evidence>
<proteinExistence type="inferred from homology"/>
<dbReference type="CDD" id="cd02440">
    <property type="entry name" value="AdoMet_MTases"/>
    <property type="match status" value="1"/>
</dbReference>
<sequence length="367" mass="40691">MTTDPAPAAAAAETTATTAAAPETEAPAAETPAPSAPAPAPVPAPAPADEPPSDDEGVDTATIASSTTSLTESVFAYRKLHGRPYKKTSTTEYWAPVDDTQNEGLDIIHNVLLMALDNELYLAPIGDDPGTVLDVGTGTGIWAVDFADQHPSAEVTGTDISPIQPTWVPPNCKFEIDDCLQEWTWPRNHFNYVHIRCMYGSIPDWEALYRKAFRHLKPGGWLEDLEMDLKMHSDHVEIPADHVFSQWADLFYQAGDKIGRSFKVADAGFMKDLMIKVGFVDVVEKRVKVPLHGWPEDPHQQQMGYLGQLGLDQSLEGFGTFIMTQIHGWKPEEAMVMVAKMRKESRKMSYKSWYWTTVVYGRKPEDA</sequence>
<comment type="caution">
    <text evidence="3">The sequence shown here is derived from an EMBL/GenBank/DDBJ whole genome shotgun (WGS) entry which is preliminary data.</text>
</comment>
<keyword evidence="3" id="KW-0489">Methyltransferase</keyword>
<dbReference type="Proteomes" id="UP001174936">
    <property type="component" value="Unassembled WGS sequence"/>
</dbReference>
<keyword evidence="4" id="KW-1185">Reference proteome</keyword>
<dbReference type="EMBL" id="JAULSV010000006">
    <property type="protein sequence ID" value="KAK0642066.1"/>
    <property type="molecule type" value="Genomic_DNA"/>
</dbReference>
<accession>A0AA40CKA6</accession>
<dbReference type="SUPFAM" id="SSF53335">
    <property type="entry name" value="S-adenosyl-L-methionine-dependent methyltransferases"/>
    <property type="match status" value="1"/>
</dbReference>
<evidence type="ECO:0000313" key="3">
    <source>
        <dbReference type="EMBL" id="KAK0642066.1"/>
    </source>
</evidence>
<dbReference type="InterPro" id="IPR029063">
    <property type="entry name" value="SAM-dependent_MTases_sf"/>
</dbReference>
<reference evidence="3" key="1">
    <citation type="submission" date="2023-06" db="EMBL/GenBank/DDBJ databases">
        <title>Genome-scale phylogeny and comparative genomics of the fungal order Sordariales.</title>
        <authorList>
            <consortium name="Lawrence Berkeley National Laboratory"/>
            <person name="Hensen N."/>
            <person name="Bonometti L."/>
            <person name="Westerberg I."/>
            <person name="Brannstrom I.O."/>
            <person name="Guillou S."/>
            <person name="Cros-Aarteil S."/>
            <person name="Calhoun S."/>
            <person name="Haridas S."/>
            <person name="Kuo A."/>
            <person name="Mondo S."/>
            <person name="Pangilinan J."/>
            <person name="Riley R."/>
            <person name="Labutti K."/>
            <person name="Andreopoulos B."/>
            <person name="Lipzen A."/>
            <person name="Chen C."/>
            <person name="Yanf M."/>
            <person name="Daum C."/>
            <person name="Ng V."/>
            <person name="Clum A."/>
            <person name="Steindorff A."/>
            <person name="Ohm R."/>
            <person name="Martin F."/>
            <person name="Silar P."/>
            <person name="Natvig D."/>
            <person name="Lalanne C."/>
            <person name="Gautier V."/>
            <person name="Ament-Velasquez S.L."/>
            <person name="Kruys A."/>
            <person name="Hutchinson M.I."/>
            <person name="Powell A.J."/>
            <person name="Barry K."/>
            <person name="Miller A.N."/>
            <person name="Grigoriev I.V."/>
            <person name="Debuchy R."/>
            <person name="Gladieux P."/>
            <person name="Thoren M.H."/>
            <person name="Johannesson H."/>
        </authorList>
    </citation>
    <scope>NUCLEOTIDE SEQUENCE</scope>
    <source>
        <strain evidence="3">SMH2532-1</strain>
    </source>
</reference>
<feature type="region of interest" description="Disordered" evidence="2">
    <location>
        <begin position="1"/>
        <end position="65"/>
    </location>
</feature>
<dbReference type="Gene3D" id="3.40.50.150">
    <property type="entry name" value="Vaccinia Virus protein VP39"/>
    <property type="match status" value="1"/>
</dbReference>
<comment type="similarity">
    <text evidence="1">Belongs to the methyltransferase superfamily. LaeA methyltransferase family.</text>
</comment>
<organism evidence="3 4">
    <name type="scientific">Cercophora newfieldiana</name>
    <dbReference type="NCBI Taxonomy" id="92897"/>
    <lineage>
        <taxon>Eukaryota</taxon>
        <taxon>Fungi</taxon>
        <taxon>Dikarya</taxon>
        <taxon>Ascomycota</taxon>
        <taxon>Pezizomycotina</taxon>
        <taxon>Sordariomycetes</taxon>
        <taxon>Sordariomycetidae</taxon>
        <taxon>Sordariales</taxon>
        <taxon>Lasiosphaeriaceae</taxon>
        <taxon>Cercophora</taxon>
    </lineage>
</organism>
<dbReference type="PANTHER" id="PTHR43591">
    <property type="entry name" value="METHYLTRANSFERASE"/>
    <property type="match status" value="1"/>
</dbReference>
<feature type="compositionally biased region" description="Pro residues" evidence="2">
    <location>
        <begin position="34"/>
        <end position="50"/>
    </location>
</feature>
<dbReference type="PANTHER" id="PTHR43591:SF10">
    <property type="entry name" value="ABC TRANSMEMBRANE TYPE-1 DOMAIN-CONTAINING PROTEIN-RELATED"/>
    <property type="match status" value="1"/>
</dbReference>
<dbReference type="AlphaFoldDB" id="A0AA40CKA6"/>
<dbReference type="GO" id="GO:0008168">
    <property type="term" value="F:methyltransferase activity"/>
    <property type="evidence" value="ECO:0007669"/>
    <property type="project" value="UniProtKB-KW"/>
</dbReference>
<gene>
    <name evidence="3" type="ORF">B0T16DRAFT_381234</name>
</gene>
<dbReference type="GO" id="GO:0032259">
    <property type="term" value="P:methylation"/>
    <property type="evidence" value="ECO:0007669"/>
    <property type="project" value="UniProtKB-KW"/>
</dbReference>
<feature type="compositionally biased region" description="Low complexity" evidence="2">
    <location>
        <begin position="1"/>
        <end position="33"/>
    </location>
</feature>
<evidence type="ECO:0000313" key="4">
    <source>
        <dbReference type="Proteomes" id="UP001174936"/>
    </source>
</evidence>